<dbReference type="EMBL" id="JAWJWE010000039">
    <property type="protein sequence ID" value="KAK6621020.1"/>
    <property type="molecule type" value="Genomic_DNA"/>
</dbReference>
<gene>
    <name evidence="3" type="ORF">RUM43_011323</name>
</gene>
<evidence type="ECO:0000313" key="4">
    <source>
        <dbReference type="Proteomes" id="UP001372834"/>
    </source>
</evidence>
<evidence type="ECO:0000256" key="2">
    <source>
        <dbReference type="SAM" id="MobiDB-lite"/>
    </source>
</evidence>
<accession>A0AAN8NY49</accession>
<organism evidence="3 4">
    <name type="scientific">Polyplax serrata</name>
    <name type="common">Common mouse louse</name>
    <dbReference type="NCBI Taxonomy" id="468196"/>
    <lineage>
        <taxon>Eukaryota</taxon>
        <taxon>Metazoa</taxon>
        <taxon>Ecdysozoa</taxon>
        <taxon>Arthropoda</taxon>
        <taxon>Hexapoda</taxon>
        <taxon>Insecta</taxon>
        <taxon>Pterygota</taxon>
        <taxon>Neoptera</taxon>
        <taxon>Paraneoptera</taxon>
        <taxon>Psocodea</taxon>
        <taxon>Troctomorpha</taxon>
        <taxon>Phthiraptera</taxon>
        <taxon>Anoplura</taxon>
        <taxon>Polyplacidae</taxon>
        <taxon>Polyplax</taxon>
    </lineage>
</organism>
<reference evidence="3 4" key="1">
    <citation type="submission" date="2023-10" db="EMBL/GenBank/DDBJ databases">
        <title>Genomes of two closely related lineages of the louse Polyplax serrata with different host specificities.</title>
        <authorList>
            <person name="Martinu J."/>
            <person name="Tarabai H."/>
            <person name="Stefka J."/>
            <person name="Hypsa V."/>
        </authorList>
    </citation>
    <scope>NUCLEOTIDE SEQUENCE [LARGE SCALE GENOMIC DNA]</scope>
    <source>
        <strain evidence="3">HR10_N</strain>
    </source>
</reference>
<dbReference type="PANTHER" id="PTHR22903">
    <property type="entry name" value="PLEKHH PROTEIN"/>
    <property type="match status" value="1"/>
</dbReference>
<feature type="region of interest" description="Disordered" evidence="2">
    <location>
        <begin position="1"/>
        <end position="25"/>
    </location>
</feature>
<evidence type="ECO:0000313" key="3">
    <source>
        <dbReference type="EMBL" id="KAK6621020.1"/>
    </source>
</evidence>
<dbReference type="AlphaFoldDB" id="A0AAN8NY49"/>
<protein>
    <submittedName>
        <fullName evidence="3">Uncharacterized protein</fullName>
    </submittedName>
</protein>
<dbReference type="Proteomes" id="UP001372834">
    <property type="component" value="Unassembled WGS sequence"/>
</dbReference>
<evidence type="ECO:0000256" key="1">
    <source>
        <dbReference type="ARBA" id="ARBA00022737"/>
    </source>
</evidence>
<sequence length="193" mass="22550">MMERRGDWSINSDHTTNSQSADVPEAQKVITKLETQVEEQKRLRLQEAKQVEAKAALIKEWVANKLRGLEEQNQQLREQNDRCNQQIELLRNHLEQLRHMKPGVRTSLSLDVEKEEIQPLNNICNRTHLECRRNFGKSHFGSEEVVPDRNDCHYLLSILTGVLVREREREKALKSEKYLFNSLRVEKRPGAGT</sequence>
<keyword evidence="1" id="KW-0677">Repeat</keyword>
<comment type="caution">
    <text evidence="3">The sequence shown here is derived from an EMBL/GenBank/DDBJ whole genome shotgun (WGS) entry which is preliminary data.</text>
</comment>
<dbReference type="PANTHER" id="PTHR22903:SF8">
    <property type="entry name" value="MAX-1A"/>
    <property type="match status" value="1"/>
</dbReference>
<feature type="compositionally biased region" description="Polar residues" evidence="2">
    <location>
        <begin position="9"/>
        <end position="21"/>
    </location>
</feature>
<name>A0AAN8NY49_POLSC</name>
<proteinExistence type="predicted"/>